<evidence type="ECO:0000313" key="14">
    <source>
        <dbReference type="EMBL" id="CAD5219477.1"/>
    </source>
</evidence>
<dbReference type="PROSITE" id="PS51030">
    <property type="entry name" value="NUCLEAR_REC_DBD_2"/>
    <property type="match status" value="1"/>
</dbReference>
<evidence type="ECO:0000256" key="12">
    <source>
        <dbReference type="ARBA" id="ARBA00075617"/>
    </source>
</evidence>
<dbReference type="Gene3D" id="1.10.565.10">
    <property type="entry name" value="Retinoid X Receptor"/>
    <property type="match status" value="1"/>
</dbReference>
<evidence type="ECO:0000256" key="6">
    <source>
        <dbReference type="ARBA" id="ARBA00023125"/>
    </source>
</evidence>
<evidence type="ECO:0000256" key="8">
    <source>
        <dbReference type="ARBA" id="ARBA00023170"/>
    </source>
</evidence>
<name>A0A7I8WM13_BURXY</name>
<dbReference type="Proteomes" id="UP000582659">
    <property type="component" value="Unassembled WGS sequence"/>
</dbReference>
<evidence type="ECO:0000256" key="5">
    <source>
        <dbReference type="ARBA" id="ARBA00023015"/>
    </source>
</evidence>
<dbReference type="PANTHER" id="PTHR24085:SF4">
    <property type="entry name" value="NUCLEAR HORMONE RECEPTOR HR38-RELATED"/>
    <property type="match status" value="1"/>
</dbReference>
<evidence type="ECO:0000259" key="13">
    <source>
        <dbReference type="PROSITE" id="PS51030"/>
    </source>
</evidence>
<dbReference type="PRINTS" id="PR01284">
    <property type="entry name" value="NUCLEARECPTR"/>
</dbReference>
<dbReference type="SUPFAM" id="SSF48508">
    <property type="entry name" value="Nuclear receptor ligand-binding domain"/>
    <property type="match status" value="1"/>
</dbReference>
<evidence type="ECO:0000256" key="10">
    <source>
        <dbReference type="ARBA" id="ARBA00065130"/>
    </source>
</evidence>
<keyword evidence="3" id="KW-0863">Zinc-finger</keyword>
<dbReference type="GO" id="GO:0000978">
    <property type="term" value="F:RNA polymerase II cis-regulatory region sequence-specific DNA binding"/>
    <property type="evidence" value="ECO:0007669"/>
    <property type="project" value="TreeGrafter"/>
</dbReference>
<dbReference type="GO" id="GO:0035259">
    <property type="term" value="F:nuclear glucocorticoid receptor binding"/>
    <property type="evidence" value="ECO:0007669"/>
    <property type="project" value="TreeGrafter"/>
</dbReference>
<dbReference type="Proteomes" id="UP000659654">
    <property type="component" value="Unassembled WGS sequence"/>
</dbReference>
<dbReference type="EMBL" id="CAJFCV020000003">
    <property type="protein sequence ID" value="CAG9104796.1"/>
    <property type="molecule type" value="Genomic_DNA"/>
</dbReference>
<evidence type="ECO:0000256" key="4">
    <source>
        <dbReference type="ARBA" id="ARBA00022833"/>
    </source>
</evidence>
<feature type="domain" description="Nuclear receptor" evidence="13">
    <location>
        <begin position="197"/>
        <end position="272"/>
    </location>
</feature>
<evidence type="ECO:0000256" key="2">
    <source>
        <dbReference type="ARBA" id="ARBA00022723"/>
    </source>
</evidence>
<keyword evidence="15" id="KW-1185">Reference proteome</keyword>
<keyword evidence="4" id="KW-0862">Zinc</keyword>
<dbReference type="InterPro" id="IPR003070">
    <property type="entry name" value="NR4A1-3"/>
</dbReference>
<keyword evidence="8" id="KW-0675">Receptor</keyword>
<dbReference type="CDD" id="cd06969">
    <property type="entry name" value="NR_DBD_NGFI-B"/>
    <property type="match status" value="1"/>
</dbReference>
<keyword evidence="6" id="KW-0238">DNA-binding</keyword>
<gene>
    <name evidence="14" type="ORF">BXYJ_LOCUS5698</name>
</gene>
<dbReference type="SUPFAM" id="SSF57716">
    <property type="entry name" value="Glucocorticoid receptor-like (DNA-binding domain)"/>
    <property type="match status" value="1"/>
</dbReference>
<evidence type="ECO:0000256" key="9">
    <source>
        <dbReference type="ARBA" id="ARBA00023242"/>
    </source>
</evidence>
<sequence>MPTFPAATLGTGQEFCTELKAPEGALFLNTDPTANHASSTPSTPFDNYSLFSNTFYPPTPMSAAVMNGAGMPPGMSNAMMDSRRAAQVQNRGNYQMPLDTTFPYNPLYLLGQNNAGQGNVPTTVGLSRSSQAPGQGSPNLSNSLMRFSMFDNPFSGMTEAQMNQMSLNSNINSGQNLINLDAGCSSGLGMNQPIDEQKLCAVCNDHAICQHYGARTCEGCKGFFKRTVQKKAQYVCAGTKNCPIDKRYRSRCQYCRFQKCLQVGMVREVVRYGSLQGRRGRLPSKAKSVPQPDQELSPAMSILSMIQKAYDARPVNSMQPIKKPADFELMAQLLDLEFSSMHLSLQKIPDFLDLHPLDIKILGYRNFFPFIAAKYAMRMANSEVQDHVVFDSGVQLAINEMPGPFQTFFRAVAVVSSRMQAIVEWDKSNNSFTSMLVLQFLKHQKDSDEEKTLMNGGMVDKLYHTIVNALKDHCCGATSHNSRLQNIMTQTDSMLPFRALGFFCLQEMNKNTQVKAQFMEMQQEGQRLALPPPMMGSNLNLFMLGFEPEILLQLGQVLPQAEPGPSDSLSGIKNEFPY</sequence>
<proteinExistence type="predicted"/>
<evidence type="ECO:0000256" key="11">
    <source>
        <dbReference type="ARBA" id="ARBA00071265"/>
    </source>
</evidence>
<dbReference type="FunFam" id="3.30.50.10:FF:000009">
    <property type="entry name" value="nuclear receptor subfamily 4 group A member 2"/>
    <property type="match status" value="1"/>
</dbReference>
<keyword evidence="7" id="KW-0804">Transcription</keyword>
<comment type="subunit">
    <text evidence="10">Forms a heterodimer with USP.</text>
</comment>
<dbReference type="Pfam" id="PF00105">
    <property type="entry name" value="zf-C4"/>
    <property type="match status" value="1"/>
</dbReference>
<dbReference type="GO" id="GO:0008270">
    <property type="term" value="F:zinc ion binding"/>
    <property type="evidence" value="ECO:0007669"/>
    <property type="project" value="UniProtKB-KW"/>
</dbReference>
<keyword evidence="5" id="KW-0805">Transcription regulation</keyword>
<dbReference type="InterPro" id="IPR001628">
    <property type="entry name" value="Znf_hrmn_rcpt"/>
</dbReference>
<dbReference type="PRINTS" id="PR00047">
    <property type="entry name" value="STROIDFINGER"/>
</dbReference>
<keyword evidence="9" id="KW-0539">Nucleus</keyword>
<evidence type="ECO:0000256" key="3">
    <source>
        <dbReference type="ARBA" id="ARBA00022771"/>
    </source>
</evidence>
<dbReference type="GO" id="GO:0005634">
    <property type="term" value="C:nucleus"/>
    <property type="evidence" value="ECO:0007669"/>
    <property type="project" value="UniProtKB-SubCell"/>
</dbReference>
<dbReference type="SMR" id="A0A7I8WM13"/>
<dbReference type="InterPro" id="IPR035500">
    <property type="entry name" value="NHR-like_dom_sf"/>
</dbReference>
<reference evidence="14" key="1">
    <citation type="submission" date="2020-09" db="EMBL/GenBank/DDBJ databases">
        <authorList>
            <person name="Kikuchi T."/>
        </authorList>
    </citation>
    <scope>NUCLEOTIDE SEQUENCE</scope>
    <source>
        <strain evidence="14">Ka4C1</strain>
    </source>
</reference>
<dbReference type="InterPro" id="IPR013088">
    <property type="entry name" value="Znf_NHR/GATA"/>
</dbReference>
<comment type="caution">
    <text evidence="14">The sequence shown here is derived from an EMBL/GenBank/DDBJ whole genome shotgun (WGS) entry which is preliminary data.</text>
</comment>
<keyword evidence="2" id="KW-0479">Metal-binding</keyword>
<evidence type="ECO:0000256" key="1">
    <source>
        <dbReference type="ARBA" id="ARBA00004123"/>
    </source>
</evidence>
<dbReference type="EMBL" id="CAJFDI010000003">
    <property type="protein sequence ID" value="CAD5219477.1"/>
    <property type="molecule type" value="Genomic_DNA"/>
</dbReference>
<dbReference type="GO" id="GO:0005667">
    <property type="term" value="C:transcription regulator complex"/>
    <property type="evidence" value="ECO:0007669"/>
    <property type="project" value="TreeGrafter"/>
</dbReference>
<accession>A0A7I8WM13</accession>
<evidence type="ECO:0000256" key="7">
    <source>
        <dbReference type="ARBA" id="ARBA00023163"/>
    </source>
</evidence>
<evidence type="ECO:0000313" key="15">
    <source>
        <dbReference type="Proteomes" id="UP000659654"/>
    </source>
</evidence>
<dbReference type="SMART" id="SM00399">
    <property type="entry name" value="ZnF_C4"/>
    <property type="match status" value="1"/>
</dbReference>
<dbReference type="PROSITE" id="PS00031">
    <property type="entry name" value="NUCLEAR_REC_DBD_1"/>
    <property type="match status" value="1"/>
</dbReference>
<dbReference type="Gene3D" id="3.30.50.10">
    <property type="entry name" value="Erythroid Transcription Factor GATA-1, subunit A"/>
    <property type="match status" value="1"/>
</dbReference>
<dbReference type="GO" id="GO:0071376">
    <property type="term" value="P:cellular response to corticotropin-releasing hormone stimulus"/>
    <property type="evidence" value="ECO:0007669"/>
    <property type="project" value="TreeGrafter"/>
</dbReference>
<comment type="subcellular location">
    <subcellularLocation>
        <location evidence="1">Nucleus</location>
    </subcellularLocation>
</comment>
<protein>
    <recommendedName>
        <fullName evidence="11">Probable nuclear hormone receptor HR38</fullName>
    </recommendedName>
    <alternativeName>
        <fullName evidence="12">Nuclear receptor subfamily 4 group A member 4</fullName>
    </alternativeName>
</protein>
<organism evidence="14 15">
    <name type="scientific">Bursaphelenchus xylophilus</name>
    <name type="common">Pinewood nematode worm</name>
    <name type="synonym">Aphelenchoides xylophilus</name>
    <dbReference type="NCBI Taxonomy" id="6326"/>
    <lineage>
        <taxon>Eukaryota</taxon>
        <taxon>Metazoa</taxon>
        <taxon>Ecdysozoa</taxon>
        <taxon>Nematoda</taxon>
        <taxon>Chromadorea</taxon>
        <taxon>Rhabditida</taxon>
        <taxon>Tylenchina</taxon>
        <taxon>Tylenchomorpha</taxon>
        <taxon>Aphelenchoidea</taxon>
        <taxon>Aphelenchoididae</taxon>
        <taxon>Bursaphelenchus</taxon>
    </lineage>
</organism>
<dbReference type="PANTHER" id="PTHR24085">
    <property type="entry name" value="NUCLEAR HORMONE RECEPTOR"/>
    <property type="match status" value="1"/>
</dbReference>
<dbReference type="GO" id="GO:0004879">
    <property type="term" value="F:nuclear receptor activity"/>
    <property type="evidence" value="ECO:0007669"/>
    <property type="project" value="InterPro"/>
</dbReference>
<dbReference type="OrthoDB" id="5952118at2759"/>
<dbReference type="AlphaFoldDB" id="A0A7I8WM13"/>